<dbReference type="NCBIfam" id="TIGR00838">
    <property type="entry name" value="argH"/>
    <property type="match status" value="1"/>
</dbReference>
<dbReference type="InterPro" id="IPR000362">
    <property type="entry name" value="Fumarate_lyase_fam"/>
</dbReference>
<evidence type="ECO:0000259" key="8">
    <source>
        <dbReference type="Pfam" id="PF14698"/>
    </source>
</evidence>
<name>A0A6F8ZJ43_9FIRM</name>
<evidence type="ECO:0000313" key="10">
    <source>
        <dbReference type="Proteomes" id="UP000503399"/>
    </source>
</evidence>
<dbReference type="InterPro" id="IPR029419">
    <property type="entry name" value="Arg_succ_lyase_C"/>
</dbReference>
<dbReference type="PANTHER" id="PTHR43814">
    <property type="entry name" value="ARGININOSUCCINATE LYASE"/>
    <property type="match status" value="1"/>
</dbReference>
<dbReference type="InterPro" id="IPR022761">
    <property type="entry name" value="Fumarate_lyase_N"/>
</dbReference>
<sequence>MSSRSEARNPLFRGGPAPEAQAFTASVRFDWRLLPFDIQGSRAHVAMLAARGILDPDTARRLDEGLAQVLAEAESGRFTPRLEWEDVHMNVEGRLAEILGPVAGTLHTARSRNDQVQVDMLLYMRHVYGRMQERLAGLAGALLQQARAHLDVIIPGYTHMQAAQPVLLAHHWLAYTEMLRRDLGRLDDWARRMNRSPLGAGALAGTPYPTDPEDTARRLGFDGIYRNSLDAVSDRDYLVEFLAWAAITAMHLSRLGEELVLWSSVEFGYIRVDDAYSTGSSIMPQKRNPDVAELVRGKAGRVYGNLLGLLTTLKGLPLAYNSDLQEDKEAVFEVVDTMDQVLEVLAGMVRTLTVDRARIRARLGRDFTAATDLADRLAAAGMPFREAHHLVGALVGRLLEEGKGFGDVTPAWLAAFLEDAGRPGAIDPAWLAELTPERLVAARRQPFATAPERVAERLAEAERFWQGVGPAGGGAARG</sequence>
<keyword evidence="6" id="KW-0963">Cytoplasm</keyword>
<evidence type="ECO:0000256" key="6">
    <source>
        <dbReference type="HAMAP-Rule" id="MF_00006"/>
    </source>
</evidence>
<comment type="catalytic activity">
    <reaction evidence="6">
        <text>2-(N(omega)-L-arginino)succinate = fumarate + L-arginine</text>
        <dbReference type="Rhea" id="RHEA:24020"/>
        <dbReference type="ChEBI" id="CHEBI:29806"/>
        <dbReference type="ChEBI" id="CHEBI:32682"/>
        <dbReference type="ChEBI" id="CHEBI:57472"/>
        <dbReference type="EC" id="4.3.2.1"/>
    </reaction>
</comment>
<dbReference type="HAMAP" id="MF_00006">
    <property type="entry name" value="Arg_succ_lyase"/>
    <property type="match status" value="1"/>
</dbReference>
<dbReference type="EC" id="4.3.2.1" evidence="2 6"/>
<dbReference type="SUPFAM" id="SSF48557">
    <property type="entry name" value="L-aspartase-like"/>
    <property type="match status" value="1"/>
</dbReference>
<dbReference type="KEGG" id="hfv:R50_2299"/>
<evidence type="ECO:0000259" key="7">
    <source>
        <dbReference type="Pfam" id="PF00206"/>
    </source>
</evidence>
<keyword evidence="5 6" id="KW-0456">Lyase</keyword>
<dbReference type="CDD" id="cd01359">
    <property type="entry name" value="Argininosuccinate_lyase"/>
    <property type="match status" value="1"/>
</dbReference>
<evidence type="ECO:0000256" key="1">
    <source>
        <dbReference type="ARBA" id="ARBA00004941"/>
    </source>
</evidence>
<dbReference type="GO" id="GO:0005829">
    <property type="term" value="C:cytosol"/>
    <property type="evidence" value="ECO:0007669"/>
    <property type="project" value="TreeGrafter"/>
</dbReference>
<dbReference type="InterPro" id="IPR020557">
    <property type="entry name" value="Fumarate_lyase_CS"/>
</dbReference>
<keyword evidence="3 6" id="KW-0055">Arginine biosynthesis</keyword>
<proteinExistence type="inferred from homology"/>
<keyword evidence="10" id="KW-1185">Reference proteome</keyword>
<feature type="domain" description="Fumarate lyase N-terminal" evidence="7">
    <location>
        <begin position="21"/>
        <end position="304"/>
    </location>
</feature>
<dbReference type="PROSITE" id="PS00163">
    <property type="entry name" value="FUMARATE_LYASES"/>
    <property type="match status" value="1"/>
</dbReference>
<dbReference type="UniPathway" id="UPA00068">
    <property type="reaction ID" value="UER00114"/>
</dbReference>
<comment type="pathway">
    <text evidence="1 6">Amino-acid biosynthesis; L-arginine biosynthesis; L-arginine from L-ornithine and carbamoyl phosphate: step 3/3.</text>
</comment>
<reference evidence="9 10" key="1">
    <citation type="submission" date="2020-02" db="EMBL/GenBank/DDBJ databases">
        <authorList>
            <person name="Hogendoorn C."/>
        </authorList>
    </citation>
    <scope>NUCLEOTIDE SEQUENCE [LARGE SCALE GENOMIC DNA]</scope>
    <source>
        <strain evidence="9">R501</strain>
    </source>
</reference>
<dbReference type="PRINTS" id="PR00149">
    <property type="entry name" value="FUMRATELYASE"/>
</dbReference>
<dbReference type="PRINTS" id="PR00145">
    <property type="entry name" value="ARGSUCLYASE"/>
</dbReference>
<comment type="subcellular location">
    <subcellularLocation>
        <location evidence="6">Cytoplasm</location>
    </subcellularLocation>
</comment>
<evidence type="ECO:0000256" key="4">
    <source>
        <dbReference type="ARBA" id="ARBA00022605"/>
    </source>
</evidence>
<dbReference type="Gene3D" id="1.20.200.10">
    <property type="entry name" value="Fumarase/aspartase (Central domain)"/>
    <property type="match status" value="1"/>
</dbReference>
<dbReference type="Proteomes" id="UP000503399">
    <property type="component" value="Chromosome"/>
</dbReference>
<organism evidence="9 10">
    <name type="scientific">Candidatus Hydrogenisulfobacillus filiaventi</name>
    <dbReference type="NCBI Taxonomy" id="2707344"/>
    <lineage>
        <taxon>Bacteria</taxon>
        <taxon>Bacillati</taxon>
        <taxon>Bacillota</taxon>
        <taxon>Clostridia</taxon>
        <taxon>Eubacteriales</taxon>
        <taxon>Clostridiales Family XVII. Incertae Sedis</taxon>
        <taxon>Candidatus Hydrogenisulfobacillus</taxon>
    </lineage>
</organism>
<dbReference type="Pfam" id="PF00206">
    <property type="entry name" value="Lyase_1"/>
    <property type="match status" value="1"/>
</dbReference>
<dbReference type="FunFam" id="1.20.200.10:FF:000019">
    <property type="entry name" value="Argininosuccinate lyase chloroplastic"/>
    <property type="match status" value="1"/>
</dbReference>
<dbReference type="Gene3D" id="1.10.275.10">
    <property type="entry name" value="Fumarase/aspartase (N-terminal domain)"/>
    <property type="match status" value="1"/>
</dbReference>
<dbReference type="GO" id="GO:0042450">
    <property type="term" value="P:L-arginine biosynthetic process via ornithine"/>
    <property type="evidence" value="ECO:0007669"/>
    <property type="project" value="UniProtKB-UniRule"/>
</dbReference>
<accession>A0A6F8ZJ43</accession>
<dbReference type="AlphaFoldDB" id="A0A6F8ZJ43"/>
<dbReference type="PANTHER" id="PTHR43814:SF1">
    <property type="entry name" value="ARGININOSUCCINATE LYASE"/>
    <property type="match status" value="1"/>
</dbReference>
<dbReference type="InterPro" id="IPR008948">
    <property type="entry name" value="L-Aspartase-like"/>
</dbReference>
<keyword evidence="4 6" id="KW-0028">Amino-acid biosynthesis</keyword>
<dbReference type="Gene3D" id="1.10.40.30">
    <property type="entry name" value="Fumarase/aspartase (C-terminal domain)"/>
    <property type="match status" value="1"/>
</dbReference>
<dbReference type="InterPro" id="IPR009049">
    <property type="entry name" value="Argininosuccinate_lyase"/>
</dbReference>
<gene>
    <name evidence="6 9" type="primary">argH</name>
    <name evidence="9" type="ORF">R50_2299</name>
</gene>
<dbReference type="InterPro" id="IPR024083">
    <property type="entry name" value="Fumarase/histidase_N"/>
</dbReference>
<dbReference type="GO" id="GO:0004056">
    <property type="term" value="F:argininosuccinate lyase activity"/>
    <property type="evidence" value="ECO:0007669"/>
    <property type="project" value="UniProtKB-UniRule"/>
</dbReference>
<comment type="similarity">
    <text evidence="6">Belongs to the lyase 1 family. Argininosuccinate lyase subfamily.</text>
</comment>
<evidence type="ECO:0000313" key="9">
    <source>
        <dbReference type="EMBL" id="CAB1129796.1"/>
    </source>
</evidence>
<evidence type="ECO:0000256" key="3">
    <source>
        <dbReference type="ARBA" id="ARBA00022571"/>
    </source>
</evidence>
<dbReference type="Pfam" id="PF14698">
    <property type="entry name" value="ASL_C2"/>
    <property type="match status" value="1"/>
</dbReference>
<evidence type="ECO:0000256" key="5">
    <source>
        <dbReference type="ARBA" id="ARBA00023239"/>
    </source>
</evidence>
<feature type="domain" description="Argininosuccinate lyase C-terminal" evidence="8">
    <location>
        <begin position="367"/>
        <end position="440"/>
    </location>
</feature>
<dbReference type="EMBL" id="LR778114">
    <property type="protein sequence ID" value="CAB1129796.1"/>
    <property type="molecule type" value="Genomic_DNA"/>
</dbReference>
<protein>
    <recommendedName>
        <fullName evidence="2 6">Argininosuccinate lyase</fullName>
        <shortName evidence="6">ASAL</shortName>
        <ecNumber evidence="2 6">4.3.2.1</ecNumber>
    </recommendedName>
    <alternativeName>
        <fullName evidence="6">Arginosuccinase</fullName>
    </alternativeName>
</protein>
<evidence type="ECO:0000256" key="2">
    <source>
        <dbReference type="ARBA" id="ARBA00012338"/>
    </source>
</evidence>